<gene>
    <name evidence="1" type="ORF">ACO22_04615</name>
</gene>
<evidence type="ECO:0000313" key="1">
    <source>
        <dbReference type="EMBL" id="ODH26397.1"/>
    </source>
</evidence>
<dbReference type="EMBL" id="LZYO01000188">
    <property type="protein sequence ID" value="ODH26397.1"/>
    <property type="molecule type" value="Genomic_DNA"/>
</dbReference>
<sequence>MDQQHMRINYTVNEKKLILRDAADVHEAPRLFFENERPSAVAEAQRPQFSLKRSKRNDVILASVFLFDDSHIIIFEDVSPYSALTQIDWISDESRALTEPKWECVTCRLQPTLSLMAFAASKLLFKVYPCLASDKESAGSQGWLGCSEYEAMNFKNLKANNPITRNTRREGSGKR</sequence>
<protein>
    <submittedName>
        <fullName evidence="1">Uncharacterized protein</fullName>
    </submittedName>
</protein>
<accession>A0A1D2JCM4</accession>
<organism evidence="1 2">
    <name type="scientific">Paracoccidioides brasiliensis</name>
    <dbReference type="NCBI Taxonomy" id="121759"/>
    <lineage>
        <taxon>Eukaryota</taxon>
        <taxon>Fungi</taxon>
        <taxon>Dikarya</taxon>
        <taxon>Ascomycota</taxon>
        <taxon>Pezizomycotina</taxon>
        <taxon>Eurotiomycetes</taxon>
        <taxon>Eurotiomycetidae</taxon>
        <taxon>Onygenales</taxon>
        <taxon>Ajellomycetaceae</taxon>
        <taxon>Paracoccidioides</taxon>
    </lineage>
</organism>
<name>A0A1D2JCM4_PARBR</name>
<dbReference type="Proteomes" id="UP000242814">
    <property type="component" value="Unassembled WGS sequence"/>
</dbReference>
<evidence type="ECO:0000313" key="2">
    <source>
        <dbReference type="Proteomes" id="UP000242814"/>
    </source>
</evidence>
<reference evidence="1 2" key="1">
    <citation type="submission" date="2016-06" db="EMBL/GenBank/DDBJ databases">
        <authorList>
            <person name="Kjaerup R.B."/>
            <person name="Dalgaard T.S."/>
            <person name="Juul-Madsen H.R."/>
        </authorList>
    </citation>
    <scope>NUCLEOTIDE SEQUENCE [LARGE SCALE GENOMIC DNA]</scope>
    <source>
        <strain evidence="1 2">Pb300</strain>
    </source>
</reference>
<proteinExistence type="predicted"/>
<comment type="caution">
    <text evidence="1">The sequence shown here is derived from an EMBL/GenBank/DDBJ whole genome shotgun (WGS) entry which is preliminary data.</text>
</comment>
<dbReference type="AlphaFoldDB" id="A0A1D2JCM4"/>